<evidence type="ECO:0000313" key="3">
    <source>
        <dbReference type="EMBL" id="MBE9070542.1"/>
    </source>
</evidence>
<dbReference type="EMBL" id="JADEXP010000457">
    <property type="protein sequence ID" value="MBE9070542.1"/>
    <property type="molecule type" value="Genomic_DNA"/>
</dbReference>
<proteinExistence type="predicted"/>
<dbReference type="InterPro" id="IPR003675">
    <property type="entry name" value="Rce1/LyrA-like_dom"/>
</dbReference>
<protein>
    <submittedName>
        <fullName evidence="3">CPBP family intramembrane metalloprotease</fullName>
    </submittedName>
</protein>
<keyword evidence="3" id="KW-0482">Metalloprotease</keyword>
<feature type="domain" description="CAAX prenyl protease 2/Lysostaphin resistance protein A-like" evidence="2">
    <location>
        <begin position="9"/>
        <end position="106"/>
    </location>
</feature>
<comment type="caution">
    <text evidence="3">The sequence shown here is derived from an EMBL/GenBank/DDBJ whole genome shotgun (WGS) entry which is preliminary data.</text>
</comment>
<dbReference type="InterPro" id="IPR042150">
    <property type="entry name" value="MmRce1-like"/>
</dbReference>
<dbReference type="PANTHER" id="PTHR35797">
    <property type="entry name" value="PROTEASE-RELATED"/>
    <property type="match status" value="1"/>
</dbReference>
<keyword evidence="1" id="KW-1133">Transmembrane helix</keyword>
<dbReference type="GO" id="GO:0008237">
    <property type="term" value="F:metallopeptidase activity"/>
    <property type="evidence" value="ECO:0007669"/>
    <property type="project" value="UniProtKB-KW"/>
</dbReference>
<accession>A0A928ZZZ1</accession>
<name>A0A928ZZZ1_LEPEC</name>
<dbReference type="GO" id="GO:0004175">
    <property type="term" value="F:endopeptidase activity"/>
    <property type="evidence" value="ECO:0007669"/>
    <property type="project" value="UniProtKB-ARBA"/>
</dbReference>
<gene>
    <name evidence="3" type="ORF">IQ260_28255</name>
</gene>
<dbReference type="RefSeq" id="WP_193996401.1">
    <property type="nucleotide sequence ID" value="NZ_JADEXP010000457.1"/>
</dbReference>
<organism evidence="3 4">
    <name type="scientific">Leptolyngbya cf. ectocarpi LEGE 11479</name>
    <dbReference type="NCBI Taxonomy" id="1828722"/>
    <lineage>
        <taxon>Bacteria</taxon>
        <taxon>Bacillati</taxon>
        <taxon>Cyanobacteriota</taxon>
        <taxon>Cyanophyceae</taxon>
        <taxon>Leptolyngbyales</taxon>
        <taxon>Leptolyngbyaceae</taxon>
        <taxon>Leptolyngbya group</taxon>
        <taxon>Leptolyngbya</taxon>
    </lineage>
</organism>
<feature type="non-terminal residue" evidence="3">
    <location>
        <position position="1"/>
    </location>
</feature>
<keyword evidence="3" id="KW-0378">Hydrolase</keyword>
<keyword evidence="3" id="KW-0645">Protease</keyword>
<feature type="transmembrane region" description="Helical" evidence="1">
    <location>
        <begin position="70"/>
        <end position="91"/>
    </location>
</feature>
<feature type="transmembrane region" description="Helical" evidence="1">
    <location>
        <begin position="40"/>
        <end position="58"/>
    </location>
</feature>
<dbReference type="PANTHER" id="PTHR35797:SF1">
    <property type="entry name" value="PROTEASE"/>
    <property type="match status" value="1"/>
</dbReference>
<dbReference type="Proteomes" id="UP000615026">
    <property type="component" value="Unassembled WGS sequence"/>
</dbReference>
<dbReference type="GO" id="GO:0080120">
    <property type="term" value="P:CAAX-box protein maturation"/>
    <property type="evidence" value="ECO:0007669"/>
    <property type="project" value="UniProtKB-ARBA"/>
</dbReference>
<evidence type="ECO:0000259" key="2">
    <source>
        <dbReference type="Pfam" id="PF02517"/>
    </source>
</evidence>
<keyword evidence="1" id="KW-0812">Transmembrane</keyword>
<keyword evidence="1" id="KW-0472">Membrane</keyword>
<evidence type="ECO:0000313" key="4">
    <source>
        <dbReference type="Proteomes" id="UP000615026"/>
    </source>
</evidence>
<sequence>PFPFTSGTELLAAIAMTFILGPIEEFGWRGLALPLLQRRFVPILSALLLGGIWGIWHLPAFLLSGTPQSAWSFTPFLVGSVALSVMVTPLFNASRGSLLLPYLFHLQLINPIWPDAQPYDIIFVVAVALVVVVLNRKTMFRKNRAVTQVIPSSVRLETPGDLTGGTRL</sequence>
<dbReference type="AlphaFoldDB" id="A0A928ZZZ1"/>
<keyword evidence="4" id="KW-1185">Reference proteome</keyword>
<reference evidence="3" key="1">
    <citation type="submission" date="2020-10" db="EMBL/GenBank/DDBJ databases">
        <authorList>
            <person name="Castelo-Branco R."/>
            <person name="Eusebio N."/>
            <person name="Adriana R."/>
            <person name="Vieira A."/>
            <person name="Brugerolle De Fraissinette N."/>
            <person name="Rezende De Castro R."/>
            <person name="Schneider M.P."/>
            <person name="Vasconcelos V."/>
            <person name="Leao P.N."/>
        </authorList>
    </citation>
    <scope>NUCLEOTIDE SEQUENCE</scope>
    <source>
        <strain evidence="3">LEGE 11479</strain>
    </source>
</reference>
<evidence type="ECO:0000256" key="1">
    <source>
        <dbReference type="SAM" id="Phobius"/>
    </source>
</evidence>
<dbReference type="Pfam" id="PF02517">
    <property type="entry name" value="Rce1-like"/>
    <property type="match status" value="1"/>
</dbReference>
<feature type="transmembrane region" description="Helical" evidence="1">
    <location>
        <begin position="119"/>
        <end position="135"/>
    </location>
</feature>